<feature type="compositionally biased region" description="Low complexity" evidence="11">
    <location>
        <begin position="42"/>
        <end position="59"/>
    </location>
</feature>
<name>A0A9P6KIF9_9FUNG</name>
<dbReference type="Pfam" id="PF04564">
    <property type="entry name" value="U-box"/>
    <property type="match status" value="1"/>
</dbReference>
<dbReference type="InterPro" id="IPR045132">
    <property type="entry name" value="UBE4"/>
</dbReference>
<dbReference type="GO" id="GO:0006511">
    <property type="term" value="P:ubiquitin-dependent protein catabolic process"/>
    <property type="evidence" value="ECO:0007669"/>
    <property type="project" value="InterPro"/>
</dbReference>
<evidence type="ECO:0000256" key="2">
    <source>
        <dbReference type="ARBA" id="ARBA00004123"/>
    </source>
</evidence>
<protein>
    <recommendedName>
        <fullName evidence="6">RING-type E3 ubiquitin transferase</fullName>
        <ecNumber evidence="6">2.3.2.27</ecNumber>
    </recommendedName>
</protein>
<evidence type="ECO:0000256" key="4">
    <source>
        <dbReference type="ARBA" id="ARBA00004906"/>
    </source>
</evidence>
<dbReference type="AlphaFoldDB" id="A0A9P6KIF9"/>
<keyword evidence="7" id="KW-0963">Cytoplasm</keyword>
<sequence>MQDSTNESPLSQEERERIRLKRLERLQATGNAGQSQDTVSQSPTPVAKPSSSTPAASSPLPVVAALASSTLPATPKPIPAAASSTTSSRASTPQTPKQPALTFEAWQNEALSRILLVSLKPDAPEPLLYLVNLAEELKAENEPLLISQASLDRVLVERLSVDPNDEANASLLLRGQLQFTIFDYLLDCWKRLETVKIQTSRSRTLPSDVVGQRVKTLDESKKLFVSYAGLVLQMPDMFPQMQSSLVLGAAQLTERLLSNPDTPSKVPTEFIKDLALRFKDDGLVDIIQPVISGISAKARQATILTDWRTPISVLISLTEIPEVAAAITEVATWNPTNATARQIEIVSALGPFFKTSGFCTDDPSVAELFGTGMQRNKADTGGAFASLRGALRGLHDSLFQVVNGVVRSQPQAKERMLDYFSSVLIKNERRAQMHVDRATVSGDGFIYNMTEVLLKFCNPFMDSQHSKVDKISQSYFKGKSRLDISKETRICAPKEVVDAYASEVSSLQGHNFITEMFFLTLGFHHIGISRLFVDYKRFMRDFYEVRDQYDRLKTQAAAGRSTPQNDVLIKQYETQLEKMVTFRLSLESQILDPLVLGHSFQYYNLVMTWLLRMVDPAKSYPRGPMTLPLPQKPSDDFAILPEYIVEDIIEFFLFVLRYSPETLVASTLDELISFSMVFLVTTGYIKNPHLKAKLVEVLFYMTLPYRGVPNDDRLGIKLNTHPLALKHLVPALMNFYVEVENTGRHSQFYDKFNIRYNISQILKFVWTNPIHRDMVKAESKRSESFVRFANLLMNDTTYLLDEGLSKLTEIHEIEVEMDDKARWESQTPQHRQEREGILRTAQRQASSYIALGNETVNMLSYLTVEIKEPFLTAEIVDRLATMLDYNLVILVGEKMSTLKVKNPDEYRFQPRILLSDIISIYLHLDCPTFIAALARDDRSYSAGIFHKACRILEGRQLKSPDEIAKLMRLVHKVDEVRQKGAEDEEELGDIPEDFLDPLLFSLMEDPVLLPSSNIAIDRSTIKSHLLSDGTDPFNRAPLKIEDVIENTELRDRIQAWKASRRANKGQQPEATSAMEVDG</sequence>
<evidence type="ECO:0000256" key="10">
    <source>
        <dbReference type="ARBA" id="ARBA00023242"/>
    </source>
</evidence>
<evidence type="ECO:0000256" key="1">
    <source>
        <dbReference type="ARBA" id="ARBA00000900"/>
    </source>
</evidence>
<evidence type="ECO:0000256" key="3">
    <source>
        <dbReference type="ARBA" id="ARBA00004496"/>
    </source>
</evidence>
<comment type="subcellular location">
    <subcellularLocation>
        <location evidence="3">Cytoplasm</location>
    </subcellularLocation>
    <subcellularLocation>
        <location evidence="2">Nucleus</location>
    </subcellularLocation>
</comment>
<dbReference type="GO" id="GO:0000151">
    <property type="term" value="C:ubiquitin ligase complex"/>
    <property type="evidence" value="ECO:0007669"/>
    <property type="project" value="InterPro"/>
</dbReference>
<dbReference type="GO" id="GO:0036503">
    <property type="term" value="P:ERAD pathway"/>
    <property type="evidence" value="ECO:0007669"/>
    <property type="project" value="InterPro"/>
</dbReference>
<dbReference type="FunFam" id="3.30.40.10:FF:000055">
    <property type="entry name" value="Ubiquitin conjugation factor e4 a"/>
    <property type="match status" value="1"/>
</dbReference>
<organism evidence="13 14">
    <name type="scientific">Lunasporangiospora selenospora</name>
    <dbReference type="NCBI Taxonomy" id="979761"/>
    <lineage>
        <taxon>Eukaryota</taxon>
        <taxon>Fungi</taxon>
        <taxon>Fungi incertae sedis</taxon>
        <taxon>Mucoromycota</taxon>
        <taxon>Mortierellomycotina</taxon>
        <taxon>Mortierellomycetes</taxon>
        <taxon>Mortierellales</taxon>
        <taxon>Mortierellaceae</taxon>
        <taxon>Lunasporangiospora</taxon>
    </lineage>
</organism>
<feature type="region of interest" description="Disordered" evidence="11">
    <location>
        <begin position="1"/>
        <end position="59"/>
    </location>
</feature>
<feature type="region of interest" description="Disordered" evidence="11">
    <location>
        <begin position="72"/>
        <end position="97"/>
    </location>
</feature>
<comment type="caution">
    <text evidence="13">The sequence shown here is derived from an EMBL/GenBank/DDBJ whole genome shotgun (WGS) entry which is preliminary data.</text>
</comment>
<evidence type="ECO:0000256" key="11">
    <source>
        <dbReference type="SAM" id="MobiDB-lite"/>
    </source>
</evidence>
<evidence type="ECO:0000256" key="8">
    <source>
        <dbReference type="ARBA" id="ARBA00022679"/>
    </source>
</evidence>
<feature type="domain" description="U-box" evidence="12">
    <location>
        <begin position="989"/>
        <end position="1063"/>
    </location>
</feature>
<dbReference type="InterPro" id="IPR013083">
    <property type="entry name" value="Znf_RING/FYVE/PHD"/>
</dbReference>
<evidence type="ECO:0000259" key="12">
    <source>
        <dbReference type="PROSITE" id="PS51698"/>
    </source>
</evidence>
<dbReference type="Gene3D" id="3.30.40.10">
    <property type="entry name" value="Zinc/RING finger domain, C3HC4 (zinc finger)"/>
    <property type="match status" value="1"/>
</dbReference>
<dbReference type="PROSITE" id="PS51698">
    <property type="entry name" value="U_BOX"/>
    <property type="match status" value="1"/>
</dbReference>
<feature type="compositionally biased region" description="Polar residues" evidence="11">
    <location>
        <begin position="28"/>
        <end position="41"/>
    </location>
</feature>
<evidence type="ECO:0000256" key="5">
    <source>
        <dbReference type="ARBA" id="ARBA00007434"/>
    </source>
</evidence>
<comment type="pathway">
    <text evidence="4">Protein modification; protein ubiquitination.</text>
</comment>
<dbReference type="InterPro" id="IPR019474">
    <property type="entry name" value="Ub_conjug_fac_E4_core"/>
</dbReference>
<dbReference type="GO" id="GO:0005737">
    <property type="term" value="C:cytoplasm"/>
    <property type="evidence" value="ECO:0007669"/>
    <property type="project" value="UniProtKB-SubCell"/>
</dbReference>
<keyword evidence="10" id="KW-0539">Nucleus</keyword>
<keyword evidence="8" id="KW-0808">Transferase</keyword>
<comment type="similarity">
    <text evidence="5">Belongs to the ubiquitin conjugation factor E4 family.</text>
</comment>
<accession>A0A9P6KIF9</accession>
<dbReference type="PANTHER" id="PTHR13931">
    <property type="entry name" value="UBIQUITINATION FACTOR E4"/>
    <property type="match status" value="1"/>
</dbReference>
<feature type="compositionally biased region" description="Polar residues" evidence="11">
    <location>
        <begin position="1"/>
        <end position="11"/>
    </location>
</feature>
<dbReference type="Proteomes" id="UP000780801">
    <property type="component" value="Unassembled WGS sequence"/>
</dbReference>
<dbReference type="CDD" id="cd16657">
    <property type="entry name" value="RING-Ubox_UBE4A"/>
    <property type="match status" value="1"/>
</dbReference>
<dbReference type="EMBL" id="JAABOA010000075">
    <property type="protein sequence ID" value="KAF9586088.1"/>
    <property type="molecule type" value="Genomic_DNA"/>
</dbReference>
<dbReference type="Pfam" id="PF10408">
    <property type="entry name" value="Ufd2P_core"/>
    <property type="match status" value="1"/>
</dbReference>
<reference evidence="13" key="1">
    <citation type="journal article" date="2020" name="Fungal Divers.">
        <title>Resolving the Mortierellaceae phylogeny through synthesis of multi-gene phylogenetics and phylogenomics.</title>
        <authorList>
            <person name="Vandepol N."/>
            <person name="Liber J."/>
            <person name="Desiro A."/>
            <person name="Na H."/>
            <person name="Kennedy M."/>
            <person name="Barry K."/>
            <person name="Grigoriev I.V."/>
            <person name="Miller A.N."/>
            <person name="O'Donnell K."/>
            <person name="Stajich J.E."/>
            <person name="Bonito G."/>
        </authorList>
    </citation>
    <scope>NUCLEOTIDE SEQUENCE</scope>
    <source>
        <strain evidence="13">KOD1015</strain>
    </source>
</reference>
<feature type="region of interest" description="Disordered" evidence="11">
    <location>
        <begin position="1058"/>
        <end position="1078"/>
    </location>
</feature>
<keyword evidence="14" id="KW-1185">Reference proteome</keyword>
<dbReference type="GO" id="GO:0034450">
    <property type="term" value="F:ubiquitin-ubiquitin ligase activity"/>
    <property type="evidence" value="ECO:0007669"/>
    <property type="project" value="InterPro"/>
</dbReference>
<feature type="compositionally biased region" description="Low complexity" evidence="11">
    <location>
        <begin position="72"/>
        <end position="95"/>
    </location>
</feature>
<dbReference type="EC" id="2.3.2.27" evidence="6"/>
<evidence type="ECO:0000313" key="13">
    <source>
        <dbReference type="EMBL" id="KAF9586088.1"/>
    </source>
</evidence>
<dbReference type="PANTHER" id="PTHR13931:SF2">
    <property type="entry name" value="UBIQUITIN CONJUGATION FACTOR E4 B"/>
    <property type="match status" value="1"/>
</dbReference>
<dbReference type="SUPFAM" id="SSF57850">
    <property type="entry name" value="RING/U-box"/>
    <property type="match status" value="1"/>
</dbReference>
<evidence type="ECO:0000256" key="6">
    <source>
        <dbReference type="ARBA" id="ARBA00012483"/>
    </source>
</evidence>
<dbReference type="SMART" id="SM00504">
    <property type="entry name" value="Ubox"/>
    <property type="match status" value="1"/>
</dbReference>
<gene>
    <name evidence="13" type="ORF">BGW38_009841</name>
</gene>
<dbReference type="GO" id="GO:0000209">
    <property type="term" value="P:protein polyubiquitination"/>
    <property type="evidence" value="ECO:0007669"/>
    <property type="project" value="TreeGrafter"/>
</dbReference>
<evidence type="ECO:0000256" key="9">
    <source>
        <dbReference type="ARBA" id="ARBA00022786"/>
    </source>
</evidence>
<feature type="compositionally biased region" description="Basic and acidic residues" evidence="11">
    <location>
        <begin position="12"/>
        <end position="25"/>
    </location>
</feature>
<proteinExistence type="inferred from homology"/>
<keyword evidence="9" id="KW-0833">Ubl conjugation pathway</keyword>
<dbReference type="GO" id="GO:0005634">
    <property type="term" value="C:nucleus"/>
    <property type="evidence" value="ECO:0007669"/>
    <property type="project" value="UniProtKB-SubCell"/>
</dbReference>
<evidence type="ECO:0000313" key="14">
    <source>
        <dbReference type="Proteomes" id="UP000780801"/>
    </source>
</evidence>
<dbReference type="OrthoDB" id="20295at2759"/>
<comment type="catalytic activity">
    <reaction evidence="1">
        <text>S-ubiquitinyl-[E2 ubiquitin-conjugating enzyme]-L-cysteine + [acceptor protein]-L-lysine = [E2 ubiquitin-conjugating enzyme]-L-cysteine + N(6)-ubiquitinyl-[acceptor protein]-L-lysine.</text>
        <dbReference type="EC" id="2.3.2.27"/>
    </reaction>
</comment>
<dbReference type="InterPro" id="IPR003613">
    <property type="entry name" value="Ubox_domain"/>
</dbReference>
<evidence type="ECO:0000256" key="7">
    <source>
        <dbReference type="ARBA" id="ARBA00022490"/>
    </source>
</evidence>